<protein>
    <submittedName>
        <fullName evidence="1">Uncharacterized protein</fullName>
    </submittedName>
</protein>
<dbReference type="Proteomes" id="UP000018727">
    <property type="component" value="Unassembled WGS sequence"/>
</dbReference>
<reference evidence="1 2" key="1">
    <citation type="submission" date="2013-10" db="EMBL/GenBank/DDBJ databases">
        <title>The Genome Sequence of Prevotella nigrescens CC14M.</title>
        <authorList>
            <consortium name="The Broad Institute Genomics Platform"/>
            <person name="Earl A."/>
            <person name="Allen-Vercoe E."/>
            <person name="Daigneault M."/>
            <person name="Young S.K."/>
            <person name="Zeng Q."/>
            <person name="Gargeya S."/>
            <person name="Fitzgerald M."/>
            <person name="Abouelleil A."/>
            <person name="Alvarado L."/>
            <person name="Chapman S.B."/>
            <person name="Gainer-Dewar J."/>
            <person name="Goldberg J."/>
            <person name="Griggs A."/>
            <person name="Gujja S."/>
            <person name="Hansen M."/>
            <person name="Howarth C."/>
            <person name="Imamovic A."/>
            <person name="Ireland A."/>
            <person name="Larimer J."/>
            <person name="McCowan C."/>
            <person name="Murphy C."/>
            <person name="Pearson M."/>
            <person name="Poon T.W."/>
            <person name="Priest M."/>
            <person name="Roberts A."/>
            <person name="Saif S."/>
            <person name="Shea T."/>
            <person name="Sykes S."/>
            <person name="Wortman J."/>
            <person name="Nusbaum C."/>
            <person name="Birren B."/>
        </authorList>
    </citation>
    <scope>NUCLEOTIDE SEQUENCE [LARGE SCALE GENOMIC DNA]</scope>
    <source>
        <strain evidence="1 2">CC14M</strain>
    </source>
</reference>
<dbReference type="AlphaFoldDB" id="V8CGK0"/>
<comment type="caution">
    <text evidence="1">The sequence shown here is derived from an EMBL/GenBank/DDBJ whole genome shotgun (WGS) entry which is preliminary data.</text>
</comment>
<dbReference type="HOGENOM" id="CLU_3274605_0_0_10"/>
<keyword evidence="2" id="KW-1185">Reference proteome</keyword>
<proteinExistence type="predicted"/>
<sequence length="41" mass="4879">MALMFSLLSFSYILNGVFQSYNNKYTNQTLRRINKAIFLEK</sequence>
<evidence type="ECO:0000313" key="1">
    <source>
        <dbReference type="EMBL" id="ETD26474.1"/>
    </source>
</evidence>
<organism evidence="1 2">
    <name type="scientific">Prevotella nigrescens CC14M</name>
    <dbReference type="NCBI Taxonomy" id="1073366"/>
    <lineage>
        <taxon>Bacteria</taxon>
        <taxon>Pseudomonadati</taxon>
        <taxon>Bacteroidota</taxon>
        <taxon>Bacteroidia</taxon>
        <taxon>Bacteroidales</taxon>
        <taxon>Prevotellaceae</taxon>
        <taxon>Prevotella</taxon>
    </lineage>
</organism>
<name>V8CGK0_9BACT</name>
<accession>V8CGK0</accession>
<dbReference type="PATRIC" id="fig|1073366.3.peg.2288"/>
<dbReference type="EMBL" id="AZJH01000036">
    <property type="protein sequence ID" value="ETD26474.1"/>
    <property type="molecule type" value="Genomic_DNA"/>
</dbReference>
<evidence type="ECO:0000313" key="2">
    <source>
        <dbReference type="Proteomes" id="UP000018727"/>
    </source>
</evidence>
<gene>
    <name evidence="1" type="ORF">HMPREF1173_02234</name>
</gene>